<comment type="caution">
    <text evidence="6">The sequence shown here is derived from an EMBL/GenBank/DDBJ whole genome shotgun (WGS) entry which is preliminary data.</text>
</comment>
<dbReference type="Pfam" id="PF00550">
    <property type="entry name" value="PP-binding"/>
    <property type="match status" value="1"/>
</dbReference>
<dbReference type="InterPro" id="IPR042099">
    <property type="entry name" value="ANL_N_sf"/>
</dbReference>
<protein>
    <submittedName>
        <fullName evidence="6">Amino acid adenylation enzyme/thioester reductase family protein</fullName>
    </submittedName>
</protein>
<dbReference type="FunFam" id="2.30.38.10:FF:000001">
    <property type="entry name" value="Non-ribosomal peptide synthetase PvdI"/>
    <property type="match status" value="1"/>
</dbReference>
<dbReference type="SUPFAM" id="SSF52777">
    <property type="entry name" value="CoA-dependent acyltransferases"/>
    <property type="match status" value="2"/>
</dbReference>
<dbReference type="PROSITE" id="PS50075">
    <property type="entry name" value="CARRIER"/>
    <property type="match status" value="1"/>
</dbReference>
<dbReference type="Proteomes" id="UP000023464">
    <property type="component" value="Unassembled WGS sequence"/>
</dbReference>
<dbReference type="PROSITE" id="PS00012">
    <property type="entry name" value="PHOSPHOPANTETHEINE"/>
    <property type="match status" value="1"/>
</dbReference>
<dbReference type="InterPro" id="IPR025110">
    <property type="entry name" value="AMP-bd_C"/>
</dbReference>
<dbReference type="SUPFAM" id="SSF47336">
    <property type="entry name" value="ACP-like"/>
    <property type="match status" value="1"/>
</dbReference>
<gene>
    <name evidence="6" type="ORF">BA1DRAFT_00453</name>
</gene>
<dbReference type="AlphaFoldDB" id="A0A022PNF7"/>
<feature type="domain" description="Carrier" evidence="5">
    <location>
        <begin position="982"/>
        <end position="1057"/>
    </location>
</feature>
<dbReference type="RefSeq" id="WP_036775770.1">
    <property type="nucleotide sequence ID" value="NZ_CAWLTM010000111.1"/>
</dbReference>
<dbReference type="CDD" id="cd17643">
    <property type="entry name" value="A_NRPS_Cytc1-like"/>
    <property type="match status" value="1"/>
</dbReference>
<dbReference type="SMART" id="SM00823">
    <property type="entry name" value="PKS_PP"/>
    <property type="match status" value="1"/>
</dbReference>
<dbReference type="InterPro" id="IPR010071">
    <property type="entry name" value="AA_adenyl_dom"/>
</dbReference>
<organism evidence="6 7">
    <name type="scientific">Photorhabdus aegyptia</name>
    <dbReference type="NCBI Taxonomy" id="2805098"/>
    <lineage>
        <taxon>Bacteria</taxon>
        <taxon>Pseudomonadati</taxon>
        <taxon>Pseudomonadota</taxon>
        <taxon>Gammaproteobacteria</taxon>
        <taxon>Enterobacterales</taxon>
        <taxon>Morganellaceae</taxon>
        <taxon>Photorhabdus</taxon>
    </lineage>
</organism>
<dbReference type="FunFam" id="3.40.50.980:FF:000001">
    <property type="entry name" value="Non-ribosomal peptide synthetase"/>
    <property type="match status" value="1"/>
</dbReference>
<sequence length="1066" mass="119248">MKQYQGTYYPLTAAQQEIWLAEQLNVSAGIYNTGCYIDISGAIDIETLNTALSQLIDEAECLRVVVVQHPQGPQQQIVTNLQWSCPLIDLSNHVDALTEAEIWMKAELVRPMELTQGPLFGFALLKISDEHYFLFIRVHHLASDAFGTTLLIQRLAELYTQKFTGADELKNPFGPLSDLLAFDEEYRRSENFQHDRQWWLQYMAGRSEPQSLAVGAKPGQFADLGSFSCTQCEIPAKVNDILRTLSEESGSSMAQIIVAIVASWISRMTDKQDITLGMPVTARSGRALRSIPGMISNVLPLRLTIDPAHSIGDISKQVSQEIRQLLKHQQYRSEDIYRDLQRNGSAPRLFAQNINVMLFNSNVSFVGNFGRTKNLSSGPVEDLSVTIYYHDEGGNLQFTLDTNDNLYTPHDINLQKSLFQHFITELLADISRPIGELTLPDWHIGDSLLPVRRTESNNEETLTSRFEQQVIVTPDSTALTYQQENVNYTVLNQRANQLARYLVSQQIGPEQRVMVCLPRSIEMMVALLAIIKAGAAYVPVEADYPQSRLDFMIGDAEPACVITISEIAQRLTTHTPMLSLDDPELIAHLEMQSVADLSDKERLQPLISAHPAYIIYTSGSTGVPKGVVVTHHNVMRLLQSTQRWFNFSETDCWTMFHSYAFDFAVWECWGALLNGGRLVIVPWEVSRSPTDFLQLLVSERVTVLNQTPSAFQALIHADREAPNLGQSLALRMVIFGGEALNAHILEEWYQRHDDNAPQLINMYGITETTVHVTYFPLSREVIAQPASSLIGEPIDDLSIYILDEDQCPVPIGFVGEIYVGGAGVARGYLNRPELTAERFIADPFVGTDARMYRTGDLARLRRDGVLDFLGRTDDQVKIRGFRIELGEVAAALNAHPDIVQSEVIVREDEGQQKRLVGYVIAHQGITLEPQSIRSSLATRLPEAMIPAAIVQLDHFPLTINGKLDRKALPKPMWNSAAVNESGSSSPQELSLCRLFAELLGLENISPEDNFFELGGESLVAMRVIARVRSDFGVEITLRDLFNAPKVSQLVQRLNALQQENEVISQS</sequence>
<dbReference type="FunFam" id="3.40.50.12780:FF:000012">
    <property type="entry name" value="Non-ribosomal peptide synthetase"/>
    <property type="match status" value="1"/>
</dbReference>
<evidence type="ECO:0000313" key="7">
    <source>
        <dbReference type="Proteomes" id="UP000023464"/>
    </source>
</evidence>
<comment type="cofactor">
    <cofactor evidence="1">
        <name>pantetheine 4'-phosphate</name>
        <dbReference type="ChEBI" id="CHEBI:47942"/>
    </cofactor>
</comment>
<dbReference type="InterPro" id="IPR006162">
    <property type="entry name" value="Ppantetheine_attach_site"/>
</dbReference>
<dbReference type="Pfam" id="PF00501">
    <property type="entry name" value="AMP-binding"/>
    <property type="match status" value="1"/>
</dbReference>
<dbReference type="InterPro" id="IPR001242">
    <property type="entry name" value="Condensation_dom"/>
</dbReference>
<dbReference type="PATRIC" id="fig|1393736.3.peg.457"/>
<dbReference type="PROSITE" id="PS00455">
    <property type="entry name" value="AMP_BINDING"/>
    <property type="match status" value="1"/>
</dbReference>
<reference evidence="6 7" key="1">
    <citation type="submission" date="2014-03" db="EMBL/GenBank/DDBJ databases">
        <title>Draft Genome of Photorhabdus luminescens BA1, an Egyptian Isolate.</title>
        <authorList>
            <person name="Ghazal S."/>
            <person name="Hurst S.G.IV."/>
            <person name="Morris K."/>
            <person name="Thomas K."/>
            <person name="Tisa L.S."/>
        </authorList>
    </citation>
    <scope>NUCLEOTIDE SEQUENCE [LARGE SCALE GENOMIC DNA]</scope>
    <source>
        <strain evidence="6 7">BA1</strain>
    </source>
</reference>
<dbReference type="GO" id="GO:0044550">
    <property type="term" value="P:secondary metabolite biosynthetic process"/>
    <property type="evidence" value="ECO:0007669"/>
    <property type="project" value="UniProtKB-ARBA"/>
</dbReference>
<dbReference type="GO" id="GO:0043041">
    <property type="term" value="P:amino acid activation for nonribosomal peptide biosynthetic process"/>
    <property type="evidence" value="ECO:0007669"/>
    <property type="project" value="TreeGrafter"/>
</dbReference>
<evidence type="ECO:0000313" key="6">
    <source>
        <dbReference type="EMBL" id="EYU16939.1"/>
    </source>
</evidence>
<evidence type="ECO:0000256" key="3">
    <source>
        <dbReference type="ARBA" id="ARBA00022450"/>
    </source>
</evidence>
<dbReference type="Pfam" id="PF13193">
    <property type="entry name" value="AMP-binding_C"/>
    <property type="match status" value="1"/>
</dbReference>
<keyword evidence="7" id="KW-1185">Reference proteome</keyword>
<dbReference type="EMBL" id="JFGV01000004">
    <property type="protein sequence ID" value="EYU16939.1"/>
    <property type="molecule type" value="Genomic_DNA"/>
</dbReference>
<dbReference type="FunFam" id="1.10.1200.10:FF:000005">
    <property type="entry name" value="Nonribosomal peptide synthetase 1"/>
    <property type="match status" value="1"/>
</dbReference>
<dbReference type="GO" id="GO:0003824">
    <property type="term" value="F:catalytic activity"/>
    <property type="evidence" value="ECO:0007669"/>
    <property type="project" value="InterPro"/>
</dbReference>
<dbReference type="FunFam" id="3.30.300.30:FF:000010">
    <property type="entry name" value="Enterobactin synthetase component F"/>
    <property type="match status" value="1"/>
</dbReference>
<dbReference type="Gene3D" id="3.40.50.1820">
    <property type="entry name" value="alpha/beta hydrolase"/>
    <property type="match status" value="1"/>
</dbReference>
<comment type="similarity">
    <text evidence="2">Belongs to the ATP-dependent AMP-binding enzyme family.</text>
</comment>
<dbReference type="PANTHER" id="PTHR45527:SF14">
    <property type="entry name" value="PLIPASTATIN SYNTHASE SUBUNIT B"/>
    <property type="match status" value="1"/>
</dbReference>
<dbReference type="NCBIfam" id="TIGR01733">
    <property type="entry name" value="AA-adenyl-dom"/>
    <property type="match status" value="1"/>
</dbReference>
<dbReference type="FunFam" id="3.40.50.980:FF:000002">
    <property type="entry name" value="Enterobactin synthetase component F"/>
    <property type="match status" value="1"/>
</dbReference>
<keyword evidence="4" id="KW-0597">Phosphoprotein</keyword>
<evidence type="ECO:0000256" key="2">
    <source>
        <dbReference type="ARBA" id="ARBA00006432"/>
    </source>
</evidence>
<dbReference type="Gene3D" id="3.30.559.10">
    <property type="entry name" value="Chloramphenicol acetyltransferase-like domain"/>
    <property type="match status" value="1"/>
</dbReference>
<dbReference type="InterPro" id="IPR020806">
    <property type="entry name" value="PKS_PP-bd"/>
</dbReference>
<dbReference type="InterPro" id="IPR000873">
    <property type="entry name" value="AMP-dep_synth/lig_dom"/>
</dbReference>
<dbReference type="InterPro" id="IPR029058">
    <property type="entry name" value="AB_hydrolase_fold"/>
</dbReference>
<dbReference type="SUPFAM" id="SSF56801">
    <property type="entry name" value="Acetyl-CoA synthetase-like"/>
    <property type="match status" value="1"/>
</dbReference>
<accession>A0A022PNF7</accession>
<keyword evidence="3" id="KW-0596">Phosphopantetheine</keyword>
<name>A0A022PNF7_9GAMM</name>
<dbReference type="PANTHER" id="PTHR45527">
    <property type="entry name" value="NONRIBOSOMAL PEPTIDE SYNTHETASE"/>
    <property type="match status" value="1"/>
</dbReference>
<dbReference type="InterPro" id="IPR009081">
    <property type="entry name" value="PP-bd_ACP"/>
</dbReference>
<evidence type="ECO:0000259" key="5">
    <source>
        <dbReference type="PROSITE" id="PS50075"/>
    </source>
</evidence>
<dbReference type="GO" id="GO:0031177">
    <property type="term" value="F:phosphopantetheine binding"/>
    <property type="evidence" value="ECO:0007669"/>
    <property type="project" value="InterPro"/>
</dbReference>
<dbReference type="InterPro" id="IPR020845">
    <property type="entry name" value="AMP-binding_CS"/>
</dbReference>
<dbReference type="Gene3D" id="3.40.50.12780">
    <property type="entry name" value="N-terminal domain of ligase-like"/>
    <property type="match status" value="1"/>
</dbReference>
<dbReference type="Gene3D" id="3.30.559.30">
    <property type="entry name" value="Nonribosomal peptide synthetase, condensation domain"/>
    <property type="match status" value="1"/>
</dbReference>
<dbReference type="GO" id="GO:0005829">
    <property type="term" value="C:cytosol"/>
    <property type="evidence" value="ECO:0007669"/>
    <property type="project" value="TreeGrafter"/>
</dbReference>
<dbReference type="Gene3D" id="3.30.300.30">
    <property type="match status" value="1"/>
</dbReference>
<dbReference type="Pfam" id="PF00668">
    <property type="entry name" value="Condensation"/>
    <property type="match status" value="1"/>
</dbReference>
<evidence type="ECO:0000256" key="1">
    <source>
        <dbReference type="ARBA" id="ARBA00001957"/>
    </source>
</evidence>
<dbReference type="InterPro" id="IPR023213">
    <property type="entry name" value="CAT-like_dom_sf"/>
</dbReference>
<dbReference type="InterPro" id="IPR036736">
    <property type="entry name" value="ACP-like_sf"/>
</dbReference>
<dbReference type="InterPro" id="IPR045851">
    <property type="entry name" value="AMP-bd_C_sf"/>
</dbReference>
<proteinExistence type="inferred from homology"/>
<evidence type="ECO:0000256" key="4">
    <source>
        <dbReference type="ARBA" id="ARBA00022553"/>
    </source>
</evidence>